<dbReference type="InterPro" id="IPR030457">
    <property type="entry name" value="ELO_CS"/>
</dbReference>
<dbReference type="AlphaFoldDB" id="A0A8J1U8G7"/>
<evidence type="ECO:0000256" key="3">
    <source>
        <dbReference type="ARBA" id="ARBA00022679"/>
    </source>
</evidence>
<evidence type="ECO:0000256" key="1">
    <source>
        <dbReference type="ARBA" id="ARBA00004141"/>
    </source>
</evidence>
<feature type="transmembrane region" description="Helical" evidence="10">
    <location>
        <begin position="238"/>
        <end position="255"/>
    </location>
</feature>
<evidence type="ECO:0000256" key="6">
    <source>
        <dbReference type="ARBA" id="ARBA00022989"/>
    </source>
</evidence>
<dbReference type="Proteomes" id="UP000749559">
    <property type="component" value="Unassembled WGS sequence"/>
</dbReference>
<dbReference type="GO" id="GO:0030148">
    <property type="term" value="P:sphingolipid biosynthetic process"/>
    <property type="evidence" value="ECO:0007669"/>
    <property type="project" value="TreeGrafter"/>
</dbReference>
<keyword evidence="7 10" id="KW-0443">Lipid metabolism</keyword>
<keyword evidence="6 10" id="KW-1133">Transmembrane helix</keyword>
<sequence>MASMITDLIRQYDEALPHADPRTKDWLLVNNTPVYVWALTAIYMLIVFLGPTIMKNRRPYDLSAFLVVYNLGLVALSAYMLIEIILSTWNAGYSYICTPYSKKSWDNPKELRVAKVLWWYFFSKAIELLDTVLMVLRKKNNQITFLHWFHHISMLNIWWWVMMFIPGGQSIFGSSLNCSVHVVMYAYYGLSAIPSLRGKLWFKNYITQFQLTQFCVTLAHSIHSIYKPCDFPKWGEWLLVWYMVAMLILFSNFYIRTYMLKRQKARDAKNGVSHKNGFVTNGNSVSTNGVSTNGVLSNGDASNGHVKKRKV</sequence>
<dbReference type="EMBL" id="CAIIXF020000001">
    <property type="protein sequence ID" value="CAH1774017.1"/>
    <property type="molecule type" value="Genomic_DNA"/>
</dbReference>
<dbReference type="PANTHER" id="PTHR11157:SF126">
    <property type="entry name" value="ELONGATION OF VERY LONG CHAIN FATTY ACIDS PROTEIN"/>
    <property type="match status" value="1"/>
</dbReference>
<evidence type="ECO:0000256" key="7">
    <source>
        <dbReference type="ARBA" id="ARBA00023098"/>
    </source>
</evidence>
<feature type="transmembrane region" description="Helical" evidence="10">
    <location>
        <begin position="34"/>
        <end position="54"/>
    </location>
</feature>
<proteinExistence type="inferred from homology"/>
<comment type="caution">
    <text evidence="11">The sequence shown here is derived from an EMBL/GenBank/DDBJ whole genome shotgun (WGS) entry which is preliminary data.</text>
</comment>
<accession>A0A8J1U8G7</accession>
<dbReference type="PANTHER" id="PTHR11157">
    <property type="entry name" value="FATTY ACID ACYL TRANSFERASE-RELATED"/>
    <property type="match status" value="1"/>
</dbReference>
<keyword evidence="2 10" id="KW-0444">Lipid biosynthesis</keyword>
<comment type="similarity">
    <text evidence="10">Belongs to the ELO family.</text>
</comment>
<dbReference type="GO" id="GO:0034626">
    <property type="term" value="P:fatty acid elongation, polyunsaturated fatty acid"/>
    <property type="evidence" value="ECO:0007669"/>
    <property type="project" value="TreeGrafter"/>
</dbReference>
<feature type="transmembrane region" description="Helical" evidence="10">
    <location>
        <begin position="205"/>
        <end position="226"/>
    </location>
</feature>
<evidence type="ECO:0000256" key="9">
    <source>
        <dbReference type="ARBA" id="ARBA00023160"/>
    </source>
</evidence>
<keyword evidence="5 10" id="KW-0276">Fatty acid metabolism</keyword>
<dbReference type="GO" id="GO:0009922">
    <property type="term" value="F:fatty acid elongase activity"/>
    <property type="evidence" value="ECO:0007669"/>
    <property type="project" value="UniProtKB-EC"/>
</dbReference>
<evidence type="ECO:0000256" key="2">
    <source>
        <dbReference type="ARBA" id="ARBA00022516"/>
    </source>
</evidence>
<dbReference type="GO" id="GO:0034625">
    <property type="term" value="P:fatty acid elongation, monounsaturated fatty acid"/>
    <property type="evidence" value="ECO:0007669"/>
    <property type="project" value="TreeGrafter"/>
</dbReference>
<keyword evidence="3 10" id="KW-0808">Transferase</keyword>
<name>A0A8J1U8G7_OWEFU</name>
<dbReference type="Pfam" id="PF01151">
    <property type="entry name" value="ELO"/>
    <property type="match status" value="1"/>
</dbReference>
<feature type="transmembrane region" description="Helical" evidence="10">
    <location>
        <begin position="148"/>
        <end position="165"/>
    </location>
</feature>
<comment type="catalytic activity">
    <reaction evidence="10">
        <text>a very-long-chain acyl-CoA + malonyl-CoA + H(+) = a very-long-chain 3-oxoacyl-CoA + CO2 + CoA</text>
        <dbReference type="Rhea" id="RHEA:32727"/>
        <dbReference type="ChEBI" id="CHEBI:15378"/>
        <dbReference type="ChEBI" id="CHEBI:16526"/>
        <dbReference type="ChEBI" id="CHEBI:57287"/>
        <dbReference type="ChEBI" id="CHEBI:57384"/>
        <dbReference type="ChEBI" id="CHEBI:90725"/>
        <dbReference type="ChEBI" id="CHEBI:90736"/>
        <dbReference type="EC" id="2.3.1.199"/>
    </reaction>
</comment>
<evidence type="ECO:0000256" key="8">
    <source>
        <dbReference type="ARBA" id="ARBA00023136"/>
    </source>
</evidence>
<comment type="subcellular location">
    <subcellularLocation>
        <location evidence="1">Membrane</location>
        <topology evidence="1">Multi-pass membrane protein</topology>
    </subcellularLocation>
</comment>
<dbReference type="EC" id="2.3.1.199" evidence="10"/>
<feature type="transmembrane region" description="Helical" evidence="10">
    <location>
        <begin position="66"/>
        <end position="86"/>
    </location>
</feature>
<reference evidence="11" key="1">
    <citation type="submission" date="2022-03" db="EMBL/GenBank/DDBJ databases">
        <authorList>
            <person name="Martin C."/>
        </authorList>
    </citation>
    <scope>NUCLEOTIDE SEQUENCE</scope>
</reference>
<protein>
    <recommendedName>
        <fullName evidence="10">Elongation of very long chain fatty acids protein</fullName>
        <ecNumber evidence="10">2.3.1.199</ecNumber>
    </recommendedName>
    <alternativeName>
        <fullName evidence="10">Very-long-chain 3-oxoacyl-CoA synthase</fullName>
    </alternativeName>
</protein>
<dbReference type="PROSITE" id="PS01188">
    <property type="entry name" value="ELO"/>
    <property type="match status" value="1"/>
</dbReference>
<keyword evidence="9 10" id="KW-0275">Fatty acid biosynthesis</keyword>
<feature type="transmembrane region" description="Helical" evidence="10">
    <location>
        <begin position="171"/>
        <end position="193"/>
    </location>
</feature>
<evidence type="ECO:0000313" key="11">
    <source>
        <dbReference type="EMBL" id="CAH1774017.1"/>
    </source>
</evidence>
<evidence type="ECO:0000256" key="10">
    <source>
        <dbReference type="RuleBase" id="RU361115"/>
    </source>
</evidence>
<dbReference type="GO" id="GO:0042761">
    <property type="term" value="P:very long-chain fatty acid biosynthetic process"/>
    <property type="evidence" value="ECO:0007669"/>
    <property type="project" value="TreeGrafter"/>
</dbReference>
<keyword evidence="8 10" id="KW-0472">Membrane</keyword>
<dbReference type="GO" id="GO:0019367">
    <property type="term" value="P:fatty acid elongation, saturated fatty acid"/>
    <property type="evidence" value="ECO:0007669"/>
    <property type="project" value="TreeGrafter"/>
</dbReference>
<gene>
    <name evidence="11" type="ORF">OFUS_LOCUS1541</name>
</gene>
<keyword evidence="4 10" id="KW-0812">Transmembrane</keyword>
<evidence type="ECO:0000256" key="4">
    <source>
        <dbReference type="ARBA" id="ARBA00022692"/>
    </source>
</evidence>
<keyword evidence="12" id="KW-1185">Reference proteome</keyword>
<dbReference type="OrthoDB" id="434092at2759"/>
<organism evidence="11 12">
    <name type="scientific">Owenia fusiformis</name>
    <name type="common">Polychaete worm</name>
    <dbReference type="NCBI Taxonomy" id="6347"/>
    <lineage>
        <taxon>Eukaryota</taxon>
        <taxon>Metazoa</taxon>
        <taxon>Spiralia</taxon>
        <taxon>Lophotrochozoa</taxon>
        <taxon>Annelida</taxon>
        <taxon>Polychaeta</taxon>
        <taxon>Sedentaria</taxon>
        <taxon>Canalipalpata</taxon>
        <taxon>Sabellida</taxon>
        <taxon>Oweniida</taxon>
        <taxon>Oweniidae</taxon>
        <taxon>Owenia</taxon>
    </lineage>
</organism>
<dbReference type="InterPro" id="IPR002076">
    <property type="entry name" value="ELO_fam"/>
</dbReference>
<evidence type="ECO:0000256" key="5">
    <source>
        <dbReference type="ARBA" id="ARBA00022832"/>
    </source>
</evidence>
<evidence type="ECO:0000313" key="12">
    <source>
        <dbReference type="Proteomes" id="UP000749559"/>
    </source>
</evidence>
<dbReference type="GO" id="GO:0005789">
    <property type="term" value="C:endoplasmic reticulum membrane"/>
    <property type="evidence" value="ECO:0007669"/>
    <property type="project" value="TreeGrafter"/>
</dbReference>